<evidence type="ECO:0000313" key="1">
    <source>
        <dbReference type="EMBL" id="CAH2010103.1"/>
    </source>
</evidence>
<protein>
    <submittedName>
        <fullName evidence="1">Uncharacterized protein</fullName>
    </submittedName>
</protein>
<organism evidence="1 2">
    <name type="scientific">Acanthoscelides obtectus</name>
    <name type="common">Bean weevil</name>
    <name type="synonym">Bruchus obtectus</name>
    <dbReference type="NCBI Taxonomy" id="200917"/>
    <lineage>
        <taxon>Eukaryota</taxon>
        <taxon>Metazoa</taxon>
        <taxon>Ecdysozoa</taxon>
        <taxon>Arthropoda</taxon>
        <taxon>Hexapoda</taxon>
        <taxon>Insecta</taxon>
        <taxon>Pterygota</taxon>
        <taxon>Neoptera</taxon>
        <taxon>Endopterygota</taxon>
        <taxon>Coleoptera</taxon>
        <taxon>Polyphaga</taxon>
        <taxon>Cucujiformia</taxon>
        <taxon>Chrysomeloidea</taxon>
        <taxon>Chrysomelidae</taxon>
        <taxon>Bruchinae</taxon>
        <taxon>Bruchini</taxon>
        <taxon>Acanthoscelides</taxon>
    </lineage>
</organism>
<name>A0A9P0M9S7_ACAOB</name>
<proteinExistence type="predicted"/>
<reference evidence="1" key="1">
    <citation type="submission" date="2022-03" db="EMBL/GenBank/DDBJ databases">
        <authorList>
            <person name="Sayadi A."/>
        </authorList>
    </citation>
    <scope>NUCLEOTIDE SEQUENCE</scope>
</reference>
<dbReference type="Proteomes" id="UP001152888">
    <property type="component" value="Unassembled WGS sequence"/>
</dbReference>
<dbReference type="AlphaFoldDB" id="A0A9P0M9S7"/>
<gene>
    <name evidence="1" type="ORF">ACAOBT_LOCUS31310</name>
</gene>
<dbReference type="EMBL" id="CAKOFQ010007942">
    <property type="protein sequence ID" value="CAH2010103.1"/>
    <property type="molecule type" value="Genomic_DNA"/>
</dbReference>
<accession>A0A9P0M9S7</accession>
<evidence type="ECO:0000313" key="2">
    <source>
        <dbReference type="Proteomes" id="UP001152888"/>
    </source>
</evidence>
<sequence length="57" mass="6774">MMLFGIYLDVYVDRKIQTWFQGRALDKQKTKFRVMDKTSENFKTASMDILHLQNGKS</sequence>
<keyword evidence="2" id="KW-1185">Reference proteome</keyword>
<comment type="caution">
    <text evidence="1">The sequence shown here is derived from an EMBL/GenBank/DDBJ whole genome shotgun (WGS) entry which is preliminary data.</text>
</comment>